<evidence type="ECO:0000256" key="1">
    <source>
        <dbReference type="SAM" id="MobiDB-lite"/>
    </source>
</evidence>
<evidence type="ECO:0000313" key="2">
    <source>
        <dbReference type="EMBL" id="OGZ09639.1"/>
    </source>
</evidence>
<feature type="region of interest" description="Disordered" evidence="1">
    <location>
        <begin position="142"/>
        <end position="161"/>
    </location>
</feature>
<comment type="caution">
    <text evidence="2">The sequence shown here is derived from an EMBL/GenBank/DDBJ whole genome shotgun (WGS) entry which is preliminary data.</text>
</comment>
<dbReference type="Proteomes" id="UP000178099">
    <property type="component" value="Unassembled WGS sequence"/>
</dbReference>
<organism evidence="2 3">
    <name type="scientific">Candidatus Lloydbacteria bacterium RIFCSPHIGHO2_02_FULL_51_22</name>
    <dbReference type="NCBI Taxonomy" id="1798663"/>
    <lineage>
        <taxon>Bacteria</taxon>
        <taxon>Candidatus Lloydiibacteriota</taxon>
    </lineage>
</organism>
<sequence>MKKHLSQISPYLAFFLLVGAVLVPAFFAPSLSGVAREAGTRIAFSVRPEKIDSLIATRLASDTLGAHSYTAAYDECVANWGWSCDEIVDGVGAPDRILISICEGARAIACGTSAVMHVASHTTQCSDLLDNDGDTKIDYNADRGCSSSSDDSEAGGGPSGLVIGGGSSSSASVALEIGGSSGPVEVDGNAYRTSVDIKWSVFHVKSCTSSNSWWNGELQGGTGDCDGVACVEDGVAVRTAGTARYILSCTKIDSAPGGNPSDSIDVIPRWNSKIDRFWADRTQVSSTQTVTLNWRGTDLRSCTGTNWNFPSASLNSRNTQTGSITVGPITEDTTYKLLCTGFDGQALSEKQVDVDVVSDPTPYFFINNINLILVGPGSGGKSNKAQIGVTAGGGFVGNIALSASSPELTGAGDPTFHFDTATISCGAVTGCTTAYFWVELSDGVLEDVYIVTLTANPVPNGFETQTKDIELRVRKFAPAFEEI</sequence>
<dbReference type="EMBL" id="MHLN01000048">
    <property type="protein sequence ID" value="OGZ09639.1"/>
    <property type="molecule type" value="Genomic_DNA"/>
</dbReference>
<evidence type="ECO:0000313" key="3">
    <source>
        <dbReference type="Proteomes" id="UP000178099"/>
    </source>
</evidence>
<accession>A0A1G2D7P8</accession>
<proteinExistence type="predicted"/>
<reference evidence="2 3" key="1">
    <citation type="journal article" date="2016" name="Nat. Commun.">
        <title>Thousands of microbial genomes shed light on interconnected biogeochemical processes in an aquifer system.</title>
        <authorList>
            <person name="Anantharaman K."/>
            <person name="Brown C.T."/>
            <person name="Hug L.A."/>
            <person name="Sharon I."/>
            <person name="Castelle C.J."/>
            <person name="Probst A.J."/>
            <person name="Thomas B.C."/>
            <person name="Singh A."/>
            <person name="Wilkins M.J."/>
            <person name="Karaoz U."/>
            <person name="Brodie E.L."/>
            <person name="Williams K.H."/>
            <person name="Hubbard S.S."/>
            <person name="Banfield J.F."/>
        </authorList>
    </citation>
    <scope>NUCLEOTIDE SEQUENCE [LARGE SCALE GENOMIC DNA]</scope>
</reference>
<protein>
    <submittedName>
        <fullName evidence="2">Uncharacterized protein</fullName>
    </submittedName>
</protein>
<name>A0A1G2D7P8_9BACT</name>
<gene>
    <name evidence="2" type="ORF">A3D67_00990</name>
</gene>
<dbReference type="AlphaFoldDB" id="A0A1G2D7P8"/>